<evidence type="ECO:0000313" key="2">
    <source>
        <dbReference type="EMBL" id="GAV58388.1"/>
    </source>
</evidence>
<dbReference type="Pfam" id="PF20167">
    <property type="entry name" value="Transposase_32"/>
    <property type="match status" value="1"/>
</dbReference>
<comment type="caution">
    <text evidence="2">The sequence shown here is derived from an EMBL/GenBank/DDBJ whole genome shotgun (WGS) entry which is preliminary data.</text>
</comment>
<sequence length="240" mass="28201">YPDLMEEFYANFLDNSVVNLFTRVKHRDIDLESSTLTSILSIPNYGTRGWSHRDWVVEDSFNREECVHLLFRENAQVVEKMYSRNLRLDYRFFHRAVSTHILPKTSVYDEVTHMEAFTMFHIIMGRRIYVPMLILKHMKAMQARENARLPYGNVVTKILMHFHVVLDGEVHYALQNTDKLGKGTLRRMGFKKYRRLGTWIPKEANHMTSLSLMAPLATPPMTSLSLQPSHLLLVQHLHHH</sequence>
<evidence type="ECO:0000313" key="3">
    <source>
        <dbReference type="Proteomes" id="UP000187406"/>
    </source>
</evidence>
<evidence type="ECO:0000259" key="1">
    <source>
        <dbReference type="Pfam" id="PF20167"/>
    </source>
</evidence>
<proteinExistence type="predicted"/>
<feature type="domain" description="Putative plant transposon protein" evidence="1">
    <location>
        <begin position="1"/>
        <end position="164"/>
    </location>
</feature>
<dbReference type="InParanoid" id="A0A1Q3ARN4"/>
<keyword evidence="3" id="KW-1185">Reference proteome</keyword>
<gene>
    <name evidence="2" type="ORF">CFOL_v3_01922</name>
</gene>
<organism evidence="2 3">
    <name type="scientific">Cephalotus follicularis</name>
    <name type="common">Albany pitcher plant</name>
    <dbReference type="NCBI Taxonomy" id="3775"/>
    <lineage>
        <taxon>Eukaryota</taxon>
        <taxon>Viridiplantae</taxon>
        <taxon>Streptophyta</taxon>
        <taxon>Embryophyta</taxon>
        <taxon>Tracheophyta</taxon>
        <taxon>Spermatophyta</taxon>
        <taxon>Magnoliopsida</taxon>
        <taxon>eudicotyledons</taxon>
        <taxon>Gunneridae</taxon>
        <taxon>Pentapetalae</taxon>
        <taxon>rosids</taxon>
        <taxon>fabids</taxon>
        <taxon>Oxalidales</taxon>
        <taxon>Cephalotaceae</taxon>
        <taxon>Cephalotus</taxon>
    </lineage>
</organism>
<reference evidence="3" key="1">
    <citation type="submission" date="2016-04" db="EMBL/GenBank/DDBJ databases">
        <title>Cephalotus genome sequencing.</title>
        <authorList>
            <person name="Fukushima K."/>
            <person name="Hasebe M."/>
            <person name="Fang X."/>
        </authorList>
    </citation>
    <scope>NUCLEOTIDE SEQUENCE [LARGE SCALE GENOMIC DNA]</scope>
    <source>
        <strain evidence="3">cv. St1</strain>
    </source>
</reference>
<protein>
    <recommendedName>
        <fullName evidence="1">Putative plant transposon protein domain-containing protein</fullName>
    </recommendedName>
</protein>
<accession>A0A1Q3ARN4</accession>
<name>A0A1Q3ARN4_CEPFO</name>
<dbReference type="Proteomes" id="UP000187406">
    <property type="component" value="Unassembled WGS sequence"/>
</dbReference>
<dbReference type="InterPro" id="IPR046796">
    <property type="entry name" value="Transposase_32_dom"/>
</dbReference>
<feature type="non-terminal residue" evidence="2">
    <location>
        <position position="1"/>
    </location>
</feature>
<dbReference type="EMBL" id="BDDD01000066">
    <property type="protein sequence ID" value="GAV58388.1"/>
    <property type="molecule type" value="Genomic_DNA"/>
</dbReference>
<dbReference type="AlphaFoldDB" id="A0A1Q3ARN4"/>